<dbReference type="EMBL" id="ACJX03000001">
    <property type="protein sequence ID" value="KRT35912.1"/>
    <property type="molecule type" value="Genomic_DNA"/>
</dbReference>
<dbReference type="eggNOG" id="COG2825">
    <property type="taxonomic scope" value="Bacteria"/>
</dbReference>
<dbReference type="SMART" id="SM00935">
    <property type="entry name" value="OmpH"/>
    <property type="match status" value="1"/>
</dbReference>
<gene>
    <name evidence="3" type="ORF">HMPREF1705_03171</name>
</gene>
<dbReference type="PANTHER" id="PTHR35089">
    <property type="entry name" value="CHAPERONE PROTEIN SKP"/>
    <property type="match status" value="1"/>
</dbReference>
<dbReference type="Gene3D" id="3.30.910.20">
    <property type="entry name" value="Skp domain"/>
    <property type="match status" value="1"/>
</dbReference>
<evidence type="ECO:0000256" key="2">
    <source>
        <dbReference type="ARBA" id="ARBA00022729"/>
    </source>
</evidence>
<dbReference type="STRING" id="592015.HMPREF1705_03171"/>
<proteinExistence type="inferred from homology"/>
<dbReference type="GO" id="GO:0005829">
    <property type="term" value="C:cytosol"/>
    <property type="evidence" value="ECO:0007669"/>
    <property type="project" value="TreeGrafter"/>
</dbReference>
<comment type="caution">
    <text evidence="3">The sequence shown here is derived from an EMBL/GenBank/DDBJ whole genome shotgun (WGS) entry which is preliminary data.</text>
</comment>
<keyword evidence="2" id="KW-0732">Signal</keyword>
<dbReference type="SUPFAM" id="SSF111384">
    <property type="entry name" value="OmpH-like"/>
    <property type="match status" value="1"/>
</dbReference>
<reference evidence="4" key="1">
    <citation type="submission" date="2012-09" db="EMBL/GenBank/DDBJ databases">
        <authorList>
            <person name="Weinstock G."/>
            <person name="Sodergren E."/>
            <person name="Clifton S."/>
            <person name="Fulton L."/>
            <person name="Fulton B."/>
            <person name="Courtney L."/>
            <person name="Fronick C."/>
            <person name="Harrison M."/>
            <person name="Strong C."/>
            <person name="Farmer C."/>
            <person name="Delehaunty K."/>
            <person name="Markovic C."/>
            <person name="Hall O."/>
            <person name="Minx P."/>
            <person name="Tomlinson C."/>
            <person name="Mitreva M."/>
            <person name="Nelson J."/>
            <person name="Hou S."/>
            <person name="Wollam A."/>
            <person name="Pepin K.H."/>
            <person name="Johnson M."/>
            <person name="Bhonagiri V."/>
            <person name="Nash W.E."/>
            <person name="Suruliraj S."/>
            <person name="Warren W."/>
            <person name="Chinwalla A."/>
            <person name="Mardis E.R."/>
            <person name="Wilson R.K."/>
        </authorList>
    </citation>
    <scope>NUCLEOTIDE SEQUENCE [LARGE SCALE GENOMIC DNA]</scope>
    <source>
        <strain evidence="4">OS1</strain>
    </source>
</reference>
<dbReference type="InterPro" id="IPR005632">
    <property type="entry name" value="Chaperone_Skp"/>
</dbReference>
<organism evidence="3 4">
    <name type="scientific">Acetomicrobium hydrogeniformans ATCC BAA-1850</name>
    <dbReference type="NCBI Taxonomy" id="592015"/>
    <lineage>
        <taxon>Bacteria</taxon>
        <taxon>Thermotogati</taxon>
        <taxon>Synergistota</taxon>
        <taxon>Synergistia</taxon>
        <taxon>Synergistales</taxon>
        <taxon>Acetomicrobiaceae</taxon>
        <taxon>Acetomicrobium</taxon>
    </lineage>
</organism>
<sequence>MRSYLGGWFVVVRKYLSVIMLALVCVVAVTGAAVAAEKIAIIDPQKVLFNHPKFQDTQKQIQAMMDKKQQETKMAMETVKAEEEQRRIFMQKRQEAAIEEQKMMEGLFKDIDMAIRVVAQAKGFTLVLDKNQVFFGGVDITNDVILELNKKK</sequence>
<accession>A0A0T5XC08</accession>
<dbReference type="AlphaFoldDB" id="A0A0T5XC08"/>
<evidence type="ECO:0000313" key="3">
    <source>
        <dbReference type="EMBL" id="KRT35912.1"/>
    </source>
</evidence>
<protein>
    <submittedName>
        <fullName evidence="3">Outer membrane protein</fullName>
    </submittedName>
</protein>
<comment type="similarity">
    <text evidence="1">Belongs to the Skp family.</text>
</comment>
<dbReference type="GO" id="GO:0051082">
    <property type="term" value="F:unfolded protein binding"/>
    <property type="evidence" value="ECO:0007669"/>
    <property type="project" value="InterPro"/>
</dbReference>
<dbReference type="Proteomes" id="UP000005273">
    <property type="component" value="Unassembled WGS sequence"/>
</dbReference>
<dbReference type="PANTHER" id="PTHR35089:SF1">
    <property type="entry name" value="CHAPERONE PROTEIN SKP"/>
    <property type="match status" value="1"/>
</dbReference>
<dbReference type="Pfam" id="PF03938">
    <property type="entry name" value="OmpH"/>
    <property type="match status" value="1"/>
</dbReference>
<keyword evidence="4" id="KW-1185">Reference proteome</keyword>
<dbReference type="GO" id="GO:0050821">
    <property type="term" value="P:protein stabilization"/>
    <property type="evidence" value="ECO:0007669"/>
    <property type="project" value="TreeGrafter"/>
</dbReference>
<evidence type="ECO:0000256" key="1">
    <source>
        <dbReference type="ARBA" id="ARBA00009091"/>
    </source>
</evidence>
<dbReference type="RefSeq" id="WP_009202520.1">
    <property type="nucleotide sequence ID" value="NZ_ACJX03000001.1"/>
</dbReference>
<evidence type="ECO:0000313" key="4">
    <source>
        <dbReference type="Proteomes" id="UP000005273"/>
    </source>
</evidence>
<name>A0A0T5XC08_9BACT</name>
<dbReference type="InterPro" id="IPR024930">
    <property type="entry name" value="Skp_dom_sf"/>
</dbReference>